<protein>
    <recommendedName>
        <fullName evidence="3">Small ribosomal subunit protein bS16</fullName>
    </recommendedName>
</protein>
<dbReference type="PANTHER" id="PTHR12919:SF20">
    <property type="entry name" value="SMALL RIBOSOMAL SUBUNIT PROTEIN BS16M"/>
    <property type="match status" value="1"/>
</dbReference>
<accession>I0IC71</accession>
<keyword evidence="5" id="KW-1185">Reference proteome</keyword>
<dbReference type="HOGENOM" id="CLU_100590_3_1_0"/>
<evidence type="ECO:0000256" key="2">
    <source>
        <dbReference type="ARBA" id="ARBA00023274"/>
    </source>
</evidence>
<dbReference type="SUPFAM" id="SSF54565">
    <property type="entry name" value="Ribosomal protein S16"/>
    <property type="match status" value="1"/>
</dbReference>
<dbReference type="InterPro" id="IPR000307">
    <property type="entry name" value="Ribosomal_bS16"/>
</dbReference>
<comment type="similarity">
    <text evidence="3">Belongs to the bacterial ribosomal protein bS16 family.</text>
</comment>
<dbReference type="Gene3D" id="3.30.1320.10">
    <property type="match status" value="1"/>
</dbReference>
<evidence type="ECO:0000256" key="3">
    <source>
        <dbReference type="HAMAP-Rule" id="MF_00385"/>
    </source>
</evidence>
<dbReference type="eggNOG" id="COG0228">
    <property type="taxonomic scope" value="Bacteria"/>
</dbReference>
<organism evidence="4 5">
    <name type="scientific">Phycisphaera mikurensis (strain NBRC 102666 / KCTC 22515 / FYK2301M01)</name>
    <dbReference type="NCBI Taxonomy" id="1142394"/>
    <lineage>
        <taxon>Bacteria</taxon>
        <taxon>Pseudomonadati</taxon>
        <taxon>Planctomycetota</taxon>
        <taxon>Phycisphaerae</taxon>
        <taxon>Phycisphaerales</taxon>
        <taxon>Phycisphaeraceae</taxon>
        <taxon>Phycisphaera</taxon>
    </lineage>
</organism>
<dbReference type="AlphaFoldDB" id="I0IC71"/>
<dbReference type="GO" id="GO:0005737">
    <property type="term" value="C:cytoplasm"/>
    <property type="evidence" value="ECO:0007669"/>
    <property type="project" value="UniProtKB-ARBA"/>
</dbReference>
<proteinExistence type="inferred from homology"/>
<dbReference type="GO" id="GO:0006412">
    <property type="term" value="P:translation"/>
    <property type="evidence" value="ECO:0007669"/>
    <property type="project" value="UniProtKB-UniRule"/>
</dbReference>
<keyword evidence="1 3" id="KW-0689">Ribosomal protein</keyword>
<evidence type="ECO:0000313" key="4">
    <source>
        <dbReference type="EMBL" id="BAM02859.1"/>
    </source>
</evidence>
<dbReference type="GO" id="GO:0003735">
    <property type="term" value="F:structural constituent of ribosome"/>
    <property type="evidence" value="ECO:0007669"/>
    <property type="project" value="InterPro"/>
</dbReference>
<dbReference type="RefSeq" id="WP_014436079.1">
    <property type="nucleotide sequence ID" value="NC_017080.1"/>
</dbReference>
<evidence type="ECO:0000256" key="1">
    <source>
        <dbReference type="ARBA" id="ARBA00022980"/>
    </source>
</evidence>
<dbReference type="OrthoDB" id="9807878at2"/>
<dbReference type="InterPro" id="IPR023803">
    <property type="entry name" value="Ribosomal_bS16_dom_sf"/>
</dbReference>
<dbReference type="Proteomes" id="UP000007881">
    <property type="component" value="Chromosome"/>
</dbReference>
<name>I0IC71_PHYMF</name>
<keyword evidence="2 3" id="KW-0687">Ribonucleoprotein</keyword>
<dbReference type="KEGG" id="phm:PSMK_07000"/>
<dbReference type="EMBL" id="AP012338">
    <property type="protein sequence ID" value="BAM02859.1"/>
    <property type="molecule type" value="Genomic_DNA"/>
</dbReference>
<sequence>MVRLRFKRFGRTHKPFYRLCAIDQRAPRDGAAIEELGWYDPTQQDPEKQTSLDVERIRHWVGTGAQPSETVSDLLVREGVLDKKTRKLVKG</sequence>
<dbReference type="NCBIfam" id="TIGR00002">
    <property type="entry name" value="S16"/>
    <property type="match status" value="1"/>
</dbReference>
<dbReference type="STRING" id="1142394.PSMK_07000"/>
<gene>
    <name evidence="3 4" type="primary">rpsP</name>
    <name evidence="4" type="ordered locus">PSMK_07000</name>
</gene>
<dbReference type="HAMAP" id="MF_00385">
    <property type="entry name" value="Ribosomal_bS16"/>
    <property type="match status" value="1"/>
</dbReference>
<reference evidence="4 5" key="1">
    <citation type="submission" date="2012-02" db="EMBL/GenBank/DDBJ databases">
        <title>Complete genome sequence of Phycisphaera mikurensis NBRC 102666.</title>
        <authorList>
            <person name="Ankai A."/>
            <person name="Hosoyama A."/>
            <person name="Terui Y."/>
            <person name="Sekine M."/>
            <person name="Fukai R."/>
            <person name="Kato Y."/>
            <person name="Nakamura S."/>
            <person name="Yamada-Narita S."/>
            <person name="Kawakoshi A."/>
            <person name="Fukunaga Y."/>
            <person name="Yamazaki S."/>
            <person name="Fujita N."/>
        </authorList>
    </citation>
    <scope>NUCLEOTIDE SEQUENCE [LARGE SCALE GENOMIC DNA]</scope>
    <source>
        <strain evidence="5">NBRC 102666 / KCTC 22515 / FYK2301M01</strain>
    </source>
</reference>
<evidence type="ECO:0000313" key="5">
    <source>
        <dbReference type="Proteomes" id="UP000007881"/>
    </source>
</evidence>
<dbReference type="GO" id="GO:0015935">
    <property type="term" value="C:small ribosomal subunit"/>
    <property type="evidence" value="ECO:0007669"/>
    <property type="project" value="TreeGrafter"/>
</dbReference>
<dbReference type="PANTHER" id="PTHR12919">
    <property type="entry name" value="30S RIBOSOMAL PROTEIN S16"/>
    <property type="match status" value="1"/>
</dbReference>
<dbReference type="Pfam" id="PF00886">
    <property type="entry name" value="Ribosomal_S16"/>
    <property type="match status" value="1"/>
</dbReference>